<protein>
    <submittedName>
        <fullName evidence="1">Uncharacterized protein</fullName>
    </submittedName>
</protein>
<gene>
    <name evidence="1" type="ORF">EDD36DRAFT_485226</name>
</gene>
<organism evidence="1 2">
    <name type="scientific">Exophiala viscosa</name>
    <dbReference type="NCBI Taxonomy" id="2486360"/>
    <lineage>
        <taxon>Eukaryota</taxon>
        <taxon>Fungi</taxon>
        <taxon>Dikarya</taxon>
        <taxon>Ascomycota</taxon>
        <taxon>Pezizomycotina</taxon>
        <taxon>Eurotiomycetes</taxon>
        <taxon>Chaetothyriomycetidae</taxon>
        <taxon>Chaetothyriales</taxon>
        <taxon>Herpotrichiellaceae</taxon>
        <taxon>Exophiala</taxon>
    </lineage>
</organism>
<accession>A0AAN6E0N1</accession>
<reference evidence="1" key="1">
    <citation type="journal article" date="2022" name="bioRxiv">
        <title>Deciphering the potential niche of two novel black yeast fungi from a biological soil crust based on their genomes, phenotypes, and melanin regulation.</title>
        <authorList>
            <consortium name="DOE Joint Genome Institute"/>
            <person name="Carr E.C."/>
            <person name="Barton Q."/>
            <person name="Grambo S."/>
            <person name="Sullivan M."/>
            <person name="Renfro C.M."/>
            <person name="Kuo A."/>
            <person name="Pangilinan J."/>
            <person name="Lipzen A."/>
            <person name="Keymanesh K."/>
            <person name="Savage E."/>
            <person name="Barry K."/>
            <person name="Grigoriev I.V."/>
            <person name="Riekhof W.R."/>
            <person name="Harris S.S."/>
        </authorList>
    </citation>
    <scope>NUCLEOTIDE SEQUENCE</scope>
    <source>
        <strain evidence="1">JF 03-4F</strain>
    </source>
</reference>
<dbReference type="EMBL" id="MU404352">
    <property type="protein sequence ID" value="KAI1614882.1"/>
    <property type="molecule type" value="Genomic_DNA"/>
</dbReference>
<evidence type="ECO:0000313" key="2">
    <source>
        <dbReference type="Proteomes" id="UP001203852"/>
    </source>
</evidence>
<sequence>MDARRLAKNYDEAQAQSLIHALNGLLRDLQGLLARSKSLSREVQYRITPSNQRTTKVLSVESLDVSTIDQVREKFNDDVDGFWTPSDDVVHNELRRRLACVVIFLRSKLEAEVWVPPQIASTIRGQQNYQELRHSGRKYINIARKLGGLGALLWLPLEIPPSTYERYLNIDDEGVFIHLKALGPRKTQNYTDLVQRLIISQLGDRSPSCSYYNLCVDFSDVVPASDQLFLVLHALGGCDIPDILLKSVRFPQRRWTMDGEISDTSAAQFGLPTELIELLSDEMGLDQNTASSYNTKSALKDVGSFFSHALRPETMEELGTIALKMICFASPPCYEGNTNWYGFVTRFRGLPLTVNRRPAPLKKAIWPLLEKAAKTYKVQAPLRPHVLETFLYFCERDLVAIRRMAWYSFGVYSIVWMENWSDRQIRDFLCQGPEPLTRRDHALQGRLHISQIENKIKSYDSDVPSFIYKWEAILITSRLQGVAARFFQSVGDFVAARASLEQFLSLYTTNPIRLNTRRLIAGRLADIYCEMQEHSKVVEILRPELDSIAESDRLRRPFQRLLLASVEGNIGLDKLDAAESVLRELQNAMPFELDDLHDQQLHMRGLLAAARIAHMRSEHDEAMRRWKFALQEVARMYTLKSKGGFTAAMIHMSLAHAQLTSGHRDEGRQSWFAGMEILRSEKCEFWIPIVPTLWLRRIVTEIHEMQGWPFRMMLPGGKPDFTWP</sequence>
<proteinExistence type="predicted"/>
<name>A0AAN6E0N1_9EURO</name>
<evidence type="ECO:0000313" key="1">
    <source>
        <dbReference type="EMBL" id="KAI1614882.1"/>
    </source>
</evidence>
<dbReference type="Proteomes" id="UP001203852">
    <property type="component" value="Unassembled WGS sequence"/>
</dbReference>
<comment type="caution">
    <text evidence="1">The sequence shown here is derived from an EMBL/GenBank/DDBJ whole genome shotgun (WGS) entry which is preliminary data.</text>
</comment>
<keyword evidence="2" id="KW-1185">Reference proteome</keyword>
<dbReference type="AlphaFoldDB" id="A0AAN6E0N1"/>